<dbReference type="InterPro" id="IPR028204">
    <property type="entry name" value="Tricorn_C1"/>
</dbReference>
<dbReference type="InterPro" id="IPR001478">
    <property type="entry name" value="PDZ"/>
</dbReference>
<dbReference type="Proteomes" id="UP000622405">
    <property type="component" value="Unassembled WGS sequence"/>
</dbReference>
<organism evidence="4 5">
    <name type="scientific">Acetobacterium malicum</name>
    <dbReference type="NCBI Taxonomy" id="52692"/>
    <lineage>
        <taxon>Bacteria</taxon>
        <taxon>Bacillati</taxon>
        <taxon>Bacillota</taxon>
        <taxon>Clostridia</taxon>
        <taxon>Eubacteriales</taxon>
        <taxon>Eubacteriaceae</taxon>
        <taxon>Acetobacterium</taxon>
    </lineage>
</organism>
<comment type="caution">
    <text evidence="4">The sequence shown here is derived from an EMBL/GenBank/DDBJ whole genome shotgun (WGS) entry which is preliminary data.</text>
</comment>
<keyword evidence="1" id="KW-1133">Transmembrane helix</keyword>
<dbReference type="Gene3D" id="3.90.226.10">
    <property type="entry name" value="2-enoyl-CoA Hydratase, Chain A, domain 1"/>
    <property type="match status" value="1"/>
</dbReference>
<dbReference type="PANTHER" id="PTHR32060:SF30">
    <property type="entry name" value="CARBOXY-TERMINAL PROCESSING PROTEASE CTPA"/>
    <property type="match status" value="1"/>
</dbReference>
<dbReference type="InterPro" id="IPR005151">
    <property type="entry name" value="Tail-specific_protease"/>
</dbReference>
<sequence length="495" mass="54657">MKKHEMRTLIVIVSFVLVVIATLSWFNKPTPATDLEDDFSNLTWTMAFEELHQTLSTEYAFTDWKSINWDKLHQKYLAEIEKAQLNQDFDAYYLSLRAYLNEIPDGHVRMNNLKEIDDQYIGGGFGLALAKINEGNVIVTWVDESSQAWVSGIRSGDVLLSWNGQPINEAIDNVSTLFGGTSATTENLEIKKAAYLVRAPVGTKIQLSYKTPDSSLTESVSLVADDDNGLSLSKNYPDSVVSNKLRDMFVGVDNPDPIPDAMVESKMLDDRISYLKILGELDADLQETGNLQSTLELVRNAIETAHQNNAQGLIVDLRNNIGGLDQMTADILGYFYQQKTFFEYQNLYNPDTKSFELQLMDDGSQALTIEPSEPYFNEPIIVLINPKCVSSGEGLAMGLQNLPNAETLGFYGTNGSFGLAGSEAKIPGGLTVHWPSGQSLNENKTIQLDSQNGIGGVSPDIRVPMTAQNAIRIANGEDVELAEAIKALHNKLNNQ</sequence>
<evidence type="ECO:0000313" key="5">
    <source>
        <dbReference type="Proteomes" id="UP000622405"/>
    </source>
</evidence>
<feature type="domain" description="Tail specific protease" evidence="3">
    <location>
        <begin position="260"/>
        <end position="464"/>
    </location>
</feature>
<dbReference type="PANTHER" id="PTHR32060">
    <property type="entry name" value="TAIL-SPECIFIC PROTEASE"/>
    <property type="match status" value="1"/>
</dbReference>
<dbReference type="SUPFAM" id="SSF50156">
    <property type="entry name" value="PDZ domain-like"/>
    <property type="match status" value="1"/>
</dbReference>
<dbReference type="Pfam" id="PF03572">
    <property type="entry name" value="Peptidase_S41"/>
    <property type="match status" value="1"/>
</dbReference>
<dbReference type="Pfam" id="PF14684">
    <property type="entry name" value="Tricorn_C1"/>
    <property type="match status" value="1"/>
</dbReference>
<reference evidence="4 5" key="1">
    <citation type="journal article" date="2020" name="mSystems">
        <title>Defining Genomic and Predicted Metabolic Features of the Acetobacterium Genus.</title>
        <authorList>
            <person name="Ross D.E."/>
            <person name="Marshall C.W."/>
            <person name="Gulliver D."/>
            <person name="May H.D."/>
            <person name="Norman R.S."/>
        </authorList>
    </citation>
    <scope>NUCLEOTIDE SEQUENCE [LARGE SCALE GENOMIC DNA]</scope>
    <source>
        <strain evidence="4 5">DSM 4132</strain>
    </source>
</reference>
<keyword evidence="1" id="KW-0812">Transmembrane</keyword>
<keyword evidence="1" id="KW-0472">Membrane</keyword>
<dbReference type="SMART" id="SM00228">
    <property type="entry name" value="PDZ"/>
    <property type="match status" value="1"/>
</dbReference>
<dbReference type="InterPro" id="IPR029045">
    <property type="entry name" value="ClpP/crotonase-like_dom_sf"/>
</dbReference>
<proteinExistence type="predicted"/>
<evidence type="ECO:0000259" key="3">
    <source>
        <dbReference type="SMART" id="SM00245"/>
    </source>
</evidence>
<dbReference type="Gene3D" id="2.30.42.10">
    <property type="match status" value="1"/>
</dbReference>
<feature type="transmembrane region" description="Helical" evidence="1">
    <location>
        <begin position="7"/>
        <end position="26"/>
    </location>
</feature>
<gene>
    <name evidence="4" type="ORF">GH811_13850</name>
</gene>
<dbReference type="RefSeq" id="WP_186894860.1">
    <property type="nucleotide sequence ID" value="NZ_WJBE01000014.1"/>
</dbReference>
<evidence type="ECO:0008006" key="6">
    <source>
        <dbReference type="Google" id="ProtNLM"/>
    </source>
</evidence>
<dbReference type="InterPro" id="IPR036034">
    <property type="entry name" value="PDZ_sf"/>
</dbReference>
<evidence type="ECO:0000259" key="2">
    <source>
        <dbReference type="SMART" id="SM00228"/>
    </source>
</evidence>
<evidence type="ECO:0000256" key="1">
    <source>
        <dbReference type="SAM" id="Phobius"/>
    </source>
</evidence>
<dbReference type="SMART" id="SM00245">
    <property type="entry name" value="TSPc"/>
    <property type="match status" value="1"/>
</dbReference>
<keyword evidence="5" id="KW-1185">Reference proteome</keyword>
<dbReference type="SUPFAM" id="SSF52096">
    <property type="entry name" value="ClpP/crotonase"/>
    <property type="match status" value="1"/>
</dbReference>
<name>A0ABR6YZM5_9FIRM</name>
<evidence type="ECO:0000313" key="4">
    <source>
        <dbReference type="EMBL" id="MBC3900701.1"/>
    </source>
</evidence>
<dbReference type="Gene3D" id="3.30.750.44">
    <property type="match status" value="1"/>
</dbReference>
<feature type="domain" description="PDZ" evidence="2">
    <location>
        <begin position="123"/>
        <end position="194"/>
    </location>
</feature>
<dbReference type="EMBL" id="WJBE01000014">
    <property type="protein sequence ID" value="MBC3900701.1"/>
    <property type="molecule type" value="Genomic_DNA"/>
</dbReference>
<protein>
    <recommendedName>
        <fullName evidence="6">Tail specific protease domain-containing protein</fullName>
    </recommendedName>
</protein>
<accession>A0ABR6YZM5</accession>